<evidence type="ECO:0000313" key="1">
    <source>
        <dbReference type="EMBL" id="KHJ35704.1"/>
    </source>
</evidence>
<evidence type="ECO:0000313" key="2">
    <source>
        <dbReference type="Proteomes" id="UP000030854"/>
    </source>
</evidence>
<organism evidence="1 2">
    <name type="scientific">Uncinula necator</name>
    <name type="common">Grape powdery mildew</name>
    <dbReference type="NCBI Taxonomy" id="52586"/>
    <lineage>
        <taxon>Eukaryota</taxon>
        <taxon>Fungi</taxon>
        <taxon>Dikarya</taxon>
        <taxon>Ascomycota</taxon>
        <taxon>Pezizomycotina</taxon>
        <taxon>Leotiomycetes</taxon>
        <taxon>Erysiphales</taxon>
        <taxon>Erysiphaceae</taxon>
        <taxon>Erysiphe</taxon>
    </lineage>
</organism>
<dbReference type="EMBL" id="JNVN01000294">
    <property type="protein sequence ID" value="KHJ35704.1"/>
    <property type="molecule type" value="Genomic_DNA"/>
</dbReference>
<keyword evidence="2" id="KW-1185">Reference proteome</keyword>
<reference evidence="1 2" key="1">
    <citation type="journal article" date="2014" name="BMC Genomics">
        <title>Adaptive genomic structural variation in the grape powdery mildew pathogen, Erysiphe necator.</title>
        <authorList>
            <person name="Jones L."/>
            <person name="Riaz S."/>
            <person name="Morales-Cruz A."/>
            <person name="Amrine K.C."/>
            <person name="McGuire B."/>
            <person name="Gubler W.D."/>
            <person name="Walker M.A."/>
            <person name="Cantu D."/>
        </authorList>
    </citation>
    <scope>NUCLEOTIDE SEQUENCE [LARGE SCALE GENOMIC DNA]</scope>
    <source>
        <strain evidence="2">c</strain>
    </source>
</reference>
<sequence>MWSSFRCLEDSSVAAEITSLADFETALKQRFQDPYLVEKASRIIETLYRKDLKFNDFITIFKNNCIDSIYGNLEIRNWKVMLER</sequence>
<proteinExistence type="predicted"/>
<name>A0A0B1PGP2_UNCNE</name>
<gene>
    <name evidence="1" type="ORF">EV44_g3839</name>
</gene>
<dbReference type="Proteomes" id="UP000030854">
    <property type="component" value="Unassembled WGS sequence"/>
</dbReference>
<accession>A0A0B1PGP2</accession>
<dbReference type="AlphaFoldDB" id="A0A0B1PGP2"/>
<comment type="caution">
    <text evidence="1">The sequence shown here is derived from an EMBL/GenBank/DDBJ whole genome shotgun (WGS) entry which is preliminary data.</text>
</comment>
<protein>
    <submittedName>
        <fullName evidence="1">Uncharacterized protein</fullName>
    </submittedName>
</protein>
<dbReference type="HOGENOM" id="CLU_2529143_0_0_1"/>